<evidence type="ECO:0000256" key="5">
    <source>
        <dbReference type="ARBA" id="ARBA00023004"/>
    </source>
</evidence>
<dbReference type="Proteomes" id="UP001285263">
    <property type="component" value="Unassembled WGS sequence"/>
</dbReference>
<evidence type="ECO:0000256" key="4">
    <source>
        <dbReference type="ARBA" id="ARBA00023002"/>
    </source>
</evidence>
<keyword evidence="2 8" id="KW-0575">Peroxidase</keyword>
<proteinExistence type="predicted"/>
<dbReference type="RefSeq" id="WP_320422401.1">
    <property type="nucleotide sequence ID" value="NZ_JAXCLA010000003.1"/>
</dbReference>
<dbReference type="Pfam" id="PF20628">
    <property type="entry name" value="Dyp_perox_C"/>
    <property type="match status" value="1"/>
</dbReference>
<evidence type="ECO:0000256" key="3">
    <source>
        <dbReference type="ARBA" id="ARBA00022723"/>
    </source>
</evidence>
<feature type="region of interest" description="Disordered" evidence="6">
    <location>
        <begin position="600"/>
        <end position="619"/>
    </location>
</feature>
<dbReference type="InterPro" id="IPR011008">
    <property type="entry name" value="Dimeric_a/b-barrel"/>
</dbReference>
<dbReference type="PANTHER" id="PTHR30521">
    <property type="entry name" value="DEFERROCHELATASE/PEROXIDASE"/>
    <property type="match status" value="1"/>
</dbReference>
<evidence type="ECO:0000256" key="6">
    <source>
        <dbReference type="SAM" id="MobiDB-lite"/>
    </source>
</evidence>
<keyword evidence="5" id="KW-0408">Iron</keyword>
<dbReference type="PROSITE" id="PS51404">
    <property type="entry name" value="DYP_PEROXIDASE"/>
    <property type="match status" value="1"/>
</dbReference>
<sequence>MSSNRLDTQLQGITDLTLLTPIRPGFVEAFETITYVARLRTVLKTLNGLRLAARESTLPASPYTDVVSRYRIVHSFRWAIVDPAPGSGEPHKLLLNVCFDGGWEPYMRVIWRDLGSLLDIILCHCSSYTLSVTTSFERYAQWVRDNEIPPGFLFIESGRSVSDHEYLARQELLERSGQDGVAATRLHTDPPGFSAALPQPADQRLAMAIRGLPGLSALYLLARYFGDDAPDGACLLRATRDIFFELLALDTRALFPEGSPFRDQYYAQLGWLETVPPLPDIRPRELAYRPAEIQGGMLTGYTNLSSGALVLLHVEDAAKARDWLAAFRPSTEHDGQHHRHEPDGYYRNIALSLSGLVALGAGDAVLARFPQPFREGMEQRAGTLGDLRHNHPKYWKTPRRNWPAGDAGPIDMASVHLLLQLRQADPDAQPLPEVIAAILGADSGLTVLSVEAMRRNALPSHEGRGGPVVREHFGFVDGISQPGVDARPGDTWSDRVPRGELLLGYPTSRDRHAVPEQADALLDNGTFMVVRKLRQHVDRLNVQLDSQAAVLGLPKPLLLEKLMGRSLGGVPSAHPGESRGNDFDYRGDADGSRCPFHAHIRRANPRDRLPDGSAQAPTTPRLLRRGMSYGAAFDPHATEPAEKGLYFIAYNANIAEQFETIQRWLAGGNGSGGYSGQPDALMGVAEPGKPRLYRVEIDGRAVTIDLGDQPFVELQWGAYYFVPSPAALKNIATLLAPQPTPAPRFKAPPVDDFAGWQLALEDTATRDLAWAHVRAQPGGALRTAYGVLVGDAKLVMQVLRNAPDRYSVRGYGERMLDSVGLGYLGLDADTGHTEQAPLVNAAIEAIGEQEAFERAYIHAKAFLAPLRATAAKLQLAEATLDLEQLSLRVLAALCTDWFGLPDGLHMWGTEFHPASEAQAPRCPRDFVAVSRHVFGPHPSPTVDRSGRAAGVALQKSVKDWLATVPDLGQLDIVRRTLEAVAPLKAQGDATIEERTLAGIMLGFPPTVHGNLLTALGGWAASKALWDLQLQWPSWTPSPDPKTSADAAQDAAPAAYARATQTLRAPLLKMMMRSPVPAQIWRYAKGVPHKLGEVSVMENDLLVVGIASAAAQAGCSHFVPFGGDRNDAVKPAPLHACPGYAMAMGVMMGVVAAVLEAGTLRASPIPTVLTLPVLPGEGA</sequence>
<gene>
    <name evidence="8" type="ORF">SNE35_08180</name>
</gene>
<name>A0ABU5DFH6_9BURK</name>
<protein>
    <submittedName>
        <fullName evidence="8">Dyp-type peroxidase</fullName>
    </submittedName>
</protein>
<reference evidence="8 9" key="1">
    <citation type="submission" date="2023-11" db="EMBL/GenBank/DDBJ databases">
        <title>Paucibacter sp. nov., isolated from fresh soil in Korea.</title>
        <authorList>
            <person name="Le N.T.T."/>
        </authorList>
    </citation>
    <scope>NUCLEOTIDE SEQUENCE [LARGE SCALE GENOMIC DNA]</scope>
    <source>
        <strain evidence="8 9">R3-3</strain>
    </source>
</reference>
<dbReference type="SUPFAM" id="SSF54909">
    <property type="entry name" value="Dimeric alpha+beta barrel"/>
    <property type="match status" value="1"/>
</dbReference>
<comment type="cofactor">
    <cofactor evidence="1">
        <name>heme b</name>
        <dbReference type="ChEBI" id="CHEBI:60344"/>
    </cofactor>
</comment>
<accession>A0ABU5DFH6</accession>
<evidence type="ECO:0000313" key="8">
    <source>
        <dbReference type="EMBL" id="MDY0744480.1"/>
    </source>
</evidence>
<evidence type="ECO:0000256" key="1">
    <source>
        <dbReference type="ARBA" id="ARBA00001970"/>
    </source>
</evidence>
<keyword evidence="4" id="KW-0560">Oxidoreductase</keyword>
<dbReference type="PANTHER" id="PTHR30521:SF5">
    <property type="entry name" value="BLR4509 PROTEIN"/>
    <property type="match status" value="1"/>
</dbReference>
<comment type="caution">
    <text evidence="8">The sequence shown here is derived from an EMBL/GenBank/DDBJ whole genome shotgun (WGS) entry which is preliminary data.</text>
</comment>
<evidence type="ECO:0000256" key="2">
    <source>
        <dbReference type="ARBA" id="ARBA00022559"/>
    </source>
</evidence>
<evidence type="ECO:0000313" key="9">
    <source>
        <dbReference type="Proteomes" id="UP001285263"/>
    </source>
</evidence>
<dbReference type="InterPro" id="IPR006314">
    <property type="entry name" value="Dyp_peroxidase"/>
</dbReference>
<dbReference type="InterPro" id="IPR048328">
    <property type="entry name" value="Dyp_perox_C"/>
</dbReference>
<dbReference type="EMBL" id="JAXCLA010000003">
    <property type="protein sequence ID" value="MDY0744480.1"/>
    <property type="molecule type" value="Genomic_DNA"/>
</dbReference>
<keyword evidence="3" id="KW-0479">Metal-binding</keyword>
<feature type="domain" description="Dyp-type peroxidase C-terminal" evidence="7">
    <location>
        <begin position="512"/>
        <end position="670"/>
    </location>
</feature>
<keyword evidence="9" id="KW-1185">Reference proteome</keyword>
<dbReference type="GO" id="GO:0004601">
    <property type="term" value="F:peroxidase activity"/>
    <property type="evidence" value="ECO:0007669"/>
    <property type="project" value="UniProtKB-KW"/>
</dbReference>
<evidence type="ECO:0000259" key="7">
    <source>
        <dbReference type="Pfam" id="PF20628"/>
    </source>
</evidence>
<organism evidence="8 9">
    <name type="scientific">Roseateles agri</name>
    <dbReference type="NCBI Taxonomy" id="3098619"/>
    <lineage>
        <taxon>Bacteria</taxon>
        <taxon>Pseudomonadati</taxon>
        <taxon>Pseudomonadota</taxon>
        <taxon>Betaproteobacteria</taxon>
        <taxon>Burkholderiales</taxon>
        <taxon>Sphaerotilaceae</taxon>
        <taxon>Roseateles</taxon>
    </lineage>
</organism>